<feature type="non-terminal residue" evidence="1">
    <location>
        <position position="1"/>
    </location>
</feature>
<comment type="caution">
    <text evidence="1">The sequence shown here is derived from an EMBL/GenBank/DDBJ whole genome shotgun (WGS) entry which is preliminary data.</text>
</comment>
<organism evidence="1">
    <name type="scientific">marine sediment metagenome</name>
    <dbReference type="NCBI Taxonomy" id="412755"/>
    <lineage>
        <taxon>unclassified sequences</taxon>
        <taxon>metagenomes</taxon>
        <taxon>ecological metagenomes</taxon>
    </lineage>
</organism>
<dbReference type="AlphaFoldDB" id="X1DL86"/>
<dbReference type="EMBL" id="BART01019865">
    <property type="protein sequence ID" value="GAG97186.1"/>
    <property type="molecule type" value="Genomic_DNA"/>
</dbReference>
<name>X1DL86_9ZZZZ</name>
<gene>
    <name evidence="1" type="ORF">S01H4_37050</name>
</gene>
<sequence length="30" mass="3648">WRQFISMLNRALPRHGDTIPMDFNEESEEK</sequence>
<reference evidence="1" key="1">
    <citation type="journal article" date="2014" name="Front. Microbiol.">
        <title>High frequency of phylogenetically diverse reductive dehalogenase-homologous genes in deep subseafloor sedimentary metagenomes.</title>
        <authorList>
            <person name="Kawai M."/>
            <person name="Futagami T."/>
            <person name="Toyoda A."/>
            <person name="Takaki Y."/>
            <person name="Nishi S."/>
            <person name="Hori S."/>
            <person name="Arai W."/>
            <person name="Tsubouchi T."/>
            <person name="Morono Y."/>
            <person name="Uchiyama I."/>
            <person name="Ito T."/>
            <person name="Fujiyama A."/>
            <person name="Inagaki F."/>
            <person name="Takami H."/>
        </authorList>
    </citation>
    <scope>NUCLEOTIDE SEQUENCE</scope>
    <source>
        <strain evidence="1">Expedition CK06-06</strain>
    </source>
</reference>
<proteinExistence type="predicted"/>
<protein>
    <submittedName>
        <fullName evidence="1">Uncharacterized protein</fullName>
    </submittedName>
</protein>
<accession>X1DL86</accession>
<evidence type="ECO:0000313" key="1">
    <source>
        <dbReference type="EMBL" id="GAG97186.1"/>
    </source>
</evidence>